<comment type="caution">
    <text evidence="2">The sequence shown here is derived from an EMBL/GenBank/DDBJ whole genome shotgun (WGS) entry which is preliminary data.</text>
</comment>
<evidence type="ECO:0000313" key="3">
    <source>
        <dbReference type="Proteomes" id="UP001500218"/>
    </source>
</evidence>
<organism evidence="2 3">
    <name type="scientific">Luedemannella flava</name>
    <dbReference type="NCBI Taxonomy" id="349316"/>
    <lineage>
        <taxon>Bacteria</taxon>
        <taxon>Bacillati</taxon>
        <taxon>Actinomycetota</taxon>
        <taxon>Actinomycetes</taxon>
        <taxon>Micromonosporales</taxon>
        <taxon>Micromonosporaceae</taxon>
        <taxon>Luedemannella</taxon>
    </lineage>
</organism>
<feature type="compositionally biased region" description="Basic and acidic residues" evidence="1">
    <location>
        <begin position="17"/>
        <end position="41"/>
    </location>
</feature>
<protein>
    <submittedName>
        <fullName evidence="2">Uncharacterized protein</fullName>
    </submittedName>
</protein>
<gene>
    <name evidence="2" type="ORF">GCM10009682_39800</name>
</gene>
<sequence length="88" mass="9314">MRAPRHHKKIDNEQADQPDKGDSPDPTRHMHAPEPPQDTRHLAAGVGAEATSPDAGAPHCSAEVSSAARRRPAADRAGSDRPVPISPC</sequence>
<dbReference type="Proteomes" id="UP001500218">
    <property type="component" value="Unassembled WGS sequence"/>
</dbReference>
<evidence type="ECO:0000256" key="1">
    <source>
        <dbReference type="SAM" id="MobiDB-lite"/>
    </source>
</evidence>
<proteinExistence type="predicted"/>
<evidence type="ECO:0000313" key="2">
    <source>
        <dbReference type="EMBL" id="GAA1814723.1"/>
    </source>
</evidence>
<dbReference type="EMBL" id="BAAALT010000127">
    <property type="protein sequence ID" value="GAA1814723.1"/>
    <property type="molecule type" value="Genomic_DNA"/>
</dbReference>
<name>A0ABP4YJG2_9ACTN</name>
<accession>A0ABP4YJG2</accession>
<feature type="region of interest" description="Disordered" evidence="1">
    <location>
        <begin position="1"/>
        <end position="88"/>
    </location>
</feature>
<keyword evidence="3" id="KW-1185">Reference proteome</keyword>
<reference evidence="3" key="1">
    <citation type="journal article" date="2019" name="Int. J. Syst. Evol. Microbiol.">
        <title>The Global Catalogue of Microorganisms (GCM) 10K type strain sequencing project: providing services to taxonomists for standard genome sequencing and annotation.</title>
        <authorList>
            <consortium name="The Broad Institute Genomics Platform"/>
            <consortium name="The Broad Institute Genome Sequencing Center for Infectious Disease"/>
            <person name="Wu L."/>
            <person name="Ma J."/>
        </authorList>
    </citation>
    <scope>NUCLEOTIDE SEQUENCE [LARGE SCALE GENOMIC DNA]</scope>
    <source>
        <strain evidence="3">JCM 13250</strain>
    </source>
</reference>